<dbReference type="EC" id="3.4.24.-" evidence="4"/>
<evidence type="ECO:0000259" key="2">
    <source>
        <dbReference type="Pfam" id="PF01464"/>
    </source>
</evidence>
<evidence type="ECO:0000313" key="5">
    <source>
        <dbReference type="Proteomes" id="UP000182811"/>
    </source>
</evidence>
<dbReference type="EMBL" id="MDDC01000007">
    <property type="protein sequence ID" value="OIQ59783.1"/>
    <property type="molecule type" value="Genomic_DNA"/>
</dbReference>
<dbReference type="Gene3D" id="2.70.70.10">
    <property type="entry name" value="Glucose Permease (Domain IIA)"/>
    <property type="match status" value="1"/>
</dbReference>
<dbReference type="Proteomes" id="UP000182811">
    <property type="component" value="Unassembled WGS sequence"/>
</dbReference>
<gene>
    <name evidence="4" type="primary">mepM_1</name>
    <name evidence="4" type="ORF">MOTE_10390</name>
</gene>
<dbReference type="AlphaFoldDB" id="A0A1J5NVJ7"/>
<dbReference type="Pfam" id="PF01464">
    <property type="entry name" value="SLT"/>
    <property type="match status" value="1"/>
</dbReference>
<dbReference type="SUPFAM" id="SSF51261">
    <property type="entry name" value="Duplicated hybrid motif"/>
    <property type="match status" value="1"/>
</dbReference>
<dbReference type="GO" id="GO:0004222">
    <property type="term" value="F:metalloendopeptidase activity"/>
    <property type="evidence" value="ECO:0007669"/>
    <property type="project" value="TreeGrafter"/>
</dbReference>
<feature type="domain" description="M23ase beta-sheet core" evidence="3">
    <location>
        <begin position="228"/>
        <end position="322"/>
    </location>
</feature>
<comment type="caution">
    <text evidence="4">The sequence shown here is derived from an EMBL/GenBank/DDBJ whole genome shotgun (WGS) entry which is preliminary data.</text>
</comment>
<organism evidence="4 5">
    <name type="scientific">Neomoorella thermoacetica</name>
    <name type="common">Clostridium thermoaceticum</name>
    <dbReference type="NCBI Taxonomy" id="1525"/>
    <lineage>
        <taxon>Bacteria</taxon>
        <taxon>Bacillati</taxon>
        <taxon>Bacillota</taxon>
        <taxon>Clostridia</taxon>
        <taxon>Neomoorellales</taxon>
        <taxon>Neomoorellaceae</taxon>
        <taxon>Neomoorella</taxon>
    </lineage>
</organism>
<dbReference type="CDD" id="cd12797">
    <property type="entry name" value="M23_peptidase"/>
    <property type="match status" value="1"/>
</dbReference>
<keyword evidence="4" id="KW-0378">Hydrolase</keyword>
<dbReference type="Gene3D" id="1.10.530.10">
    <property type="match status" value="1"/>
</dbReference>
<feature type="transmembrane region" description="Helical" evidence="1">
    <location>
        <begin position="25"/>
        <end position="53"/>
    </location>
</feature>
<proteinExistence type="predicted"/>
<dbReference type="Pfam" id="PF01551">
    <property type="entry name" value="Peptidase_M23"/>
    <property type="match status" value="1"/>
</dbReference>
<dbReference type="InterPro" id="IPR008258">
    <property type="entry name" value="Transglycosylase_SLT_dom_1"/>
</dbReference>
<dbReference type="PANTHER" id="PTHR21666">
    <property type="entry name" value="PEPTIDASE-RELATED"/>
    <property type="match status" value="1"/>
</dbReference>
<dbReference type="InterPro" id="IPR016047">
    <property type="entry name" value="M23ase_b-sheet_dom"/>
</dbReference>
<dbReference type="CDD" id="cd13399">
    <property type="entry name" value="Slt35-like"/>
    <property type="match status" value="1"/>
</dbReference>
<protein>
    <submittedName>
        <fullName evidence="4">Murein DD-endopeptidase MepM</fullName>
        <ecNumber evidence="4">3.4.24.-</ecNumber>
    </submittedName>
</protein>
<dbReference type="InterPro" id="IPR023346">
    <property type="entry name" value="Lysozyme-like_dom_sf"/>
</dbReference>
<feature type="domain" description="Transglycosylase SLT" evidence="2">
    <location>
        <begin position="82"/>
        <end position="189"/>
    </location>
</feature>
<sequence>MPSPVTAYVAKKAVSYAAENPGRTAFLAVAAFVLPLVLVAGLLVFIFAPVAALGPNITSGFRSGAPTGVALADIPPEHLPIFFKAQEKYGVSWAVLAAIAKIESDFGRNMGPSSAGAIGYMQFMPATWEAYKQDGDGDGRCDPYDPWDAVFAAANMLKADGFDRDPQGAVYAYNHAWWYVRKVFEQAAAYSSTMLPTANGVWPFPPQYRQITSPFGDRINPVTGKRSFHEGVDIAVPEGTPVGAVLGGVVTFAGWNTALGNCVVITSDGGVRVMYGHLSQFAVSAGAQVAAGQVIGYSGNTGWSTGPHLHLQVEVNGQPCDPLEWLGAATGGNGGTAGPSGAGNY</sequence>
<name>A0A1J5NVJ7_NEOTH</name>
<accession>A0A1J5NVJ7</accession>
<dbReference type="InterPro" id="IPR011055">
    <property type="entry name" value="Dup_hybrid_motif"/>
</dbReference>
<reference evidence="4 5" key="1">
    <citation type="submission" date="2016-08" db="EMBL/GenBank/DDBJ databases">
        <title>Genome-based comparison of Moorella thermoacetic strains.</title>
        <authorList>
            <person name="Poehlein A."/>
            <person name="Bengelsdorf F.R."/>
            <person name="Esser C."/>
            <person name="Duerre P."/>
            <person name="Daniel R."/>
        </authorList>
    </citation>
    <scope>NUCLEOTIDE SEQUENCE [LARGE SCALE GENOMIC DNA]</scope>
    <source>
        <strain evidence="4 5">DSM 21394</strain>
    </source>
</reference>
<dbReference type="SUPFAM" id="SSF53955">
    <property type="entry name" value="Lysozyme-like"/>
    <property type="match status" value="1"/>
</dbReference>
<keyword evidence="1" id="KW-0472">Membrane</keyword>
<dbReference type="OrthoDB" id="9809488at2"/>
<evidence type="ECO:0000256" key="1">
    <source>
        <dbReference type="SAM" id="Phobius"/>
    </source>
</evidence>
<dbReference type="InterPro" id="IPR050570">
    <property type="entry name" value="Cell_wall_metabolism_enzyme"/>
</dbReference>
<evidence type="ECO:0000259" key="3">
    <source>
        <dbReference type="Pfam" id="PF01551"/>
    </source>
</evidence>
<keyword evidence="1" id="KW-0812">Transmembrane</keyword>
<dbReference type="PANTHER" id="PTHR21666:SF270">
    <property type="entry name" value="MUREIN HYDROLASE ACTIVATOR ENVC"/>
    <property type="match status" value="1"/>
</dbReference>
<evidence type="ECO:0000313" key="4">
    <source>
        <dbReference type="EMBL" id="OIQ59783.1"/>
    </source>
</evidence>
<keyword evidence="1" id="KW-1133">Transmembrane helix</keyword>